<proteinExistence type="inferred from homology"/>
<evidence type="ECO:0000256" key="6">
    <source>
        <dbReference type="ARBA" id="ARBA00023316"/>
    </source>
</evidence>
<dbReference type="CDD" id="cd16913">
    <property type="entry name" value="YkuD_like"/>
    <property type="match status" value="1"/>
</dbReference>
<comment type="pathway">
    <text evidence="1 7">Cell wall biogenesis; peptidoglycan biosynthesis.</text>
</comment>
<evidence type="ECO:0000313" key="9">
    <source>
        <dbReference type="EMBL" id="KTD00703.1"/>
    </source>
</evidence>
<dbReference type="InterPro" id="IPR005490">
    <property type="entry name" value="LD_TPept_cat_dom"/>
</dbReference>
<keyword evidence="6 7" id="KW-0961">Cell wall biogenesis/degradation</keyword>
<evidence type="ECO:0000256" key="1">
    <source>
        <dbReference type="ARBA" id="ARBA00004752"/>
    </source>
</evidence>
<dbReference type="PANTHER" id="PTHR30582:SF2">
    <property type="entry name" value="L,D-TRANSPEPTIDASE YCIB-RELATED"/>
    <property type="match status" value="1"/>
</dbReference>
<dbReference type="GO" id="GO:0008360">
    <property type="term" value="P:regulation of cell shape"/>
    <property type="evidence" value="ECO:0007669"/>
    <property type="project" value="UniProtKB-UniRule"/>
</dbReference>
<feature type="active site" description="Nucleophile" evidence="7">
    <location>
        <position position="131"/>
    </location>
</feature>
<name>A0A0W0TZ18_9GAMM</name>
<dbReference type="Proteomes" id="UP000054785">
    <property type="component" value="Unassembled WGS sequence"/>
</dbReference>
<dbReference type="PROSITE" id="PS52029">
    <property type="entry name" value="LD_TPASE"/>
    <property type="match status" value="1"/>
</dbReference>
<evidence type="ECO:0000256" key="7">
    <source>
        <dbReference type="PROSITE-ProRule" id="PRU01373"/>
    </source>
</evidence>
<dbReference type="Pfam" id="PF03734">
    <property type="entry name" value="YkuD"/>
    <property type="match status" value="1"/>
</dbReference>
<dbReference type="EMBL" id="LNYC01000032">
    <property type="protein sequence ID" value="KTD00703.1"/>
    <property type="molecule type" value="Genomic_DNA"/>
</dbReference>
<feature type="active site" description="Proton donor/acceptor" evidence="7">
    <location>
        <position position="117"/>
    </location>
</feature>
<reference evidence="9 10" key="1">
    <citation type="submission" date="2015-11" db="EMBL/GenBank/DDBJ databases">
        <title>Genomic analysis of 38 Legionella species identifies large and diverse effector repertoires.</title>
        <authorList>
            <person name="Burstein D."/>
            <person name="Amaro F."/>
            <person name="Zusman T."/>
            <person name="Lifshitz Z."/>
            <person name="Cohen O."/>
            <person name="Gilbert J.A."/>
            <person name="Pupko T."/>
            <person name="Shuman H.A."/>
            <person name="Segal G."/>
        </authorList>
    </citation>
    <scope>NUCLEOTIDE SEQUENCE [LARGE SCALE GENOMIC DNA]</scope>
    <source>
        <strain evidence="9 10">ATCC 49504</strain>
    </source>
</reference>
<keyword evidence="4 7" id="KW-0133">Cell shape</keyword>
<dbReference type="GO" id="GO:0071972">
    <property type="term" value="F:peptidoglycan L,D-transpeptidase activity"/>
    <property type="evidence" value="ECO:0007669"/>
    <property type="project" value="TreeGrafter"/>
</dbReference>
<evidence type="ECO:0000256" key="3">
    <source>
        <dbReference type="ARBA" id="ARBA00022679"/>
    </source>
</evidence>
<comment type="caution">
    <text evidence="9">The sequence shown here is derived from an EMBL/GenBank/DDBJ whole genome shotgun (WGS) entry which is preliminary data.</text>
</comment>
<dbReference type="PROSITE" id="PS51257">
    <property type="entry name" value="PROKAR_LIPOPROTEIN"/>
    <property type="match status" value="1"/>
</dbReference>
<dbReference type="RefSeq" id="WP_081776738.1">
    <property type="nucleotide sequence ID" value="NZ_CAAAHN010000014.1"/>
</dbReference>
<dbReference type="AlphaFoldDB" id="A0A0W0TZ18"/>
<protein>
    <submittedName>
        <fullName evidence="9">Enhanced entry protein EnhA</fullName>
    </submittedName>
</protein>
<dbReference type="InterPro" id="IPR038063">
    <property type="entry name" value="Transpep_catalytic_dom"/>
</dbReference>
<dbReference type="OrthoDB" id="463216at2"/>
<dbReference type="GO" id="GO:0071555">
    <property type="term" value="P:cell wall organization"/>
    <property type="evidence" value="ECO:0007669"/>
    <property type="project" value="UniProtKB-UniRule"/>
</dbReference>
<accession>A0A0W0TZ18</accession>
<dbReference type="Gene3D" id="2.40.440.10">
    <property type="entry name" value="L,D-transpeptidase catalytic domain-like"/>
    <property type="match status" value="1"/>
</dbReference>
<evidence type="ECO:0000259" key="8">
    <source>
        <dbReference type="PROSITE" id="PS52029"/>
    </source>
</evidence>
<evidence type="ECO:0000256" key="2">
    <source>
        <dbReference type="ARBA" id="ARBA00005992"/>
    </source>
</evidence>
<keyword evidence="5 7" id="KW-0573">Peptidoglycan synthesis</keyword>
<feature type="domain" description="L,D-TPase catalytic" evidence="8">
    <location>
        <begin position="33"/>
        <end position="156"/>
    </location>
</feature>
<evidence type="ECO:0000256" key="4">
    <source>
        <dbReference type="ARBA" id="ARBA00022960"/>
    </source>
</evidence>
<evidence type="ECO:0000256" key="5">
    <source>
        <dbReference type="ARBA" id="ARBA00022984"/>
    </source>
</evidence>
<dbReference type="STRING" id="45065.Lgee_0967"/>
<dbReference type="PATRIC" id="fig|45065.4.peg.1039"/>
<dbReference type="InterPro" id="IPR050979">
    <property type="entry name" value="LD-transpeptidase"/>
</dbReference>
<keyword evidence="3" id="KW-0808">Transferase</keyword>
<gene>
    <name evidence="9" type="primary">enhA_2</name>
    <name evidence="9" type="ORF">Lgee_0967</name>
</gene>
<evidence type="ECO:0000313" key="10">
    <source>
        <dbReference type="Proteomes" id="UP000054785"/>
    </source>
</evidence>
<dbReference type="GO" id="GO:0018104">
    <property type="term" value="P:peptidoglycan-protein cross-linking"/>
    <property type="evidence" value="ECO:0007669"/>
    <property type="project" value="TreeGrafter"/>
</dbReference>
<dbReference type="GO" id="GO:0005576">
    <property type="term" value="C:extracellular region"/>
    <property type="evidence" value="ECO:0007669"/>
    <property type="project" value="TreeGrafter"/>
</dbReference>
<dbReference type="UniPathway" id="UPA00219"/>
<dbReference type="GO" id="GO:0016740">
    <property type="term" value="F:transferase activity"/>
    <property type="evidence" value="ECO:0007669"/>
    <property type="project" value="UniProtKB-KW"/>
</dbReference>
<comment type="similarity">
    <text evidence="2">Belongs to the YkuD family.</text>
</comment>
<dbReference type="PANTHER" id="PTHR30582">
    <property type="entry name" value="L,D-TRANSPEPTIDASE"/>
    <property type="match status" value="1"/>
</dbReference>
<keyword evidence="10" id="KW-1185">Reference proteome</keyword>
<sequence length="158" mass="17636">MDDARHLPGFNLLKSFCLVTTLFFVSCASVMANTFIFNPRTHSYTAINDNGRVVKSGRASGGRSWCSDIRRSCRTPSGYYHIQSKGGPGCRSSRYPVGRGGAPMPYCMFFSRYYAIHGSPDVPNYNASHGCIRVRPADAHWLSKNFIRIGTRVIVKPY</sequence>
<dbReference type="SUPFAM" id="SSF141523">
    <property type="entry name" value="L,D-transpeptidase catalytic domain-like"/>
    <property type="match status" value="1"/>
</dbReference>
<organism evidence="9 10">
    <name type="scientific">Legionella geestiana</name>
    <dbReference type="NCBI Taxonomy" id="45065"/>
    <lineage>
        <taxon>Bacteria</taxon>
        <taxon>Pseudomonadati</taxon>
        <taxon>Pseudomonadota</taxon>
        <taxon>Gammaproteobacteria</taxon>
        <taxon>Legionellales</taxon>
        <taxon>Legionellaceae</taxon>
        <taxon>Legionella</taxon>
    </lineage>
</organism>